<accession>A0A6J5T9M6</accession>
<dbReference type="EMBL" id="LR797822">
    <property type="protein sequence ID" value="CAB4241271.1"/>
    <property type="molecule type" value="Genomic_DNA"/>
</dbReference>
<organism evidence="2">
    <name type="scientific">uncultured Caudovirales phage</name>
    <dbReference type="NCBI Taxonomy" id="2100421"/>
    <lineage>
        <taxon>Viruses</taxon>
        <taxon>Duplodnaviria</taxon>
        <taxon>Heunggongvirae</taxon>
        <taxon>Uroviricota</taxon>
        <taxon>Caudoviricetes</taxon>
        <taxon>Peduoviridae</taxon>
        <taxon>Maltschvirus</taxon>
        <taxon>Maltschvirus maltsch</taxon>
    </lineage>
</organism>
<protein>
    <submittedName>
        <fullName evidence="2">Uncharacterized protein</fullName>
    </submittedName>
</protein>
<evidence type="ECO:0000313" key="1">
    <source>
        <dbReference type="EMBL" id="CAB4120968.1"/>
    </source>
</evidence>
<name>A0A6J5T9M6_9CAUD</name>
<evidence type="ECO:0000313" key="2">
    <source>
        <dbReference type="EMBL" id="CAB4241271.1"/>
    </source>
</evidence>
<reference evidence="2" key="1">
    <citation type="submission" date="2020-05" db="EMBL/GenBank/DDBJ databases">
        <authorList>
            <person name="Chiriac C."/>
            <person name="Salcher M."/>
            <person name="Ghai R."/>
            <person name="Kavagutti S V."/>
        </authorList>
    </citation>
    <scope>NUCLEOTIDE SEQUENCE</scope>
</reference>
<sequence>MSNHAASLCLYCGRDNEGYEMQPCSDDCPGELVRPCGRRCDFAKIDLYVRTNPASDRWDYVASTNWSKTCREAADRLAQLNPDLARVDIRAHFAERTKK</sequence>
<evidence type="ECO:0000313" key="3">
    <source>
        <dbReference type="EMBL" id="CAB5078998.1"/>
    </source>
</evidence>
<proteinExistence type="predicted"/>
<dbReference type="EMBL" id="LR798189">
    <property type="protein sequence ID" value="CAB5078998.1"/>
    <property type="molecule type" value="Genomic_DNA"/>
</dbReference>
<dbReference type="EMBL" id="LR796136">
    <property type="protein sequence ID" value="CAB4120968.1"/>
    <property type="molecule type" value="Genomic_DNA"/>
</dbReference>
<gene>
    <name evidence="3" type="ORF">UFOVP145_39</name>
    <name evidence="1" type="ORF">UFOVP4_35</name>
    <name evidence="2" type="ORF">UFOVP64_25</name>
</gene>